<sequence length="95" mass="11309">MSKRQPFRTRWRRQATWDHSNVSNKHVFGTFGKTLKKWSKLCNYDDRCAHYLAFPKQYLNRRGIVPNADFLTETDDPLDHHISIFHGLFLKPSMS</sequence>
<keyword evidence="2" id="KW-1185">Reference proteome</keyword>
<name>A0AAN9TF10_PSOTE</name>
<dbReference type="Proteomes" id="UP001386955">
    <property type="component" value="Unassembled WGS sequence"/>
</dbReference>
<organism evidence="1 2">
    <name type="scientific">Psophocarpus tetragonolobus</name>
    <name type="common">Winged bean</name>
    <name type="synonym">Dolichos tetragonolobus</name>
    <dbReference type="NCBI Taxonomy" id="3891"/>
    <lineage>
        <taxon>Eukaryota</taxon>
        <taxon>Viridiplantae</taxon>
        <taxon>Streptophyta</taxon>
        <taxon>Embryophyta</taxon>
        <taxon>Tracheophyta</taxon>
        <taxon>Spermatophyta</taxon>
        <taxon>Magnoliopsida</taxon>
        <taxon>eudicotyledons</taxon>
        <taxon>Gunneridae</taxon>
        <taxon>Pentapetalae</taxon>
        <taxon>rosids</taxon>
        <taxon>fabids</taxon>
        <taxon>Fabales</taxon>
        <taxon>Fabaceae</taxon>
        <taxon>Papilionoideae</taxon>
        <taxon>50 kb inversion clade</taxon>
        <taxon>NPAAA clade</taxon>
        <taxon>indigoferoid/millettioid clade</taxon>
        <taxon>Phaseoleae</taxon>
        <taxon>Psophocarpus</taxon>
    </lineage>
</organism>
<accession>A0AAN9TF10</accession>
<dbReference type="AlphaFoldDB" id="A0AAN9TF10"/>
<proteinExistence type="predicted"/>
<dbReference type="EMBL" id="JAYMYS010000001">
    <property type="protein sequence ID" value="KAK7412871.1"/>
    <property type="molecule type" value="Genomic_DNA"/>
</dbReference>
<comment type="caution">
    <text evidence="1">The sequence shown here is derived from an EMBL/GenBank/DDBJ whole genome shotgun (WGS) entry which is preliminary data.</text>
</comment>
<evidence type="ECO:0000313" key="1">
    <source>
        <dbReference type="EMBL" id="KAK7412871.1"/>
    </source>
</evidence>
<gene>
    <name evidence="1" type="ORF">VNO78_04576</name>
</gene>
<protein>
    <submittedName>
        <fullName evidence="1">Uncharacterized protein</fullName>
    </submittedName>
</protein>
<reference evidence="1 2" key="1">
    <citation type="submission" date="2024-01" db="EMBL/GenBank/DDBJ databases">
        <title>The genomes of 5 underutilized Papilionoideae crops provide insights into root nodulation and disease resistanc.</title>
        <authorList>
            <person name="Jiang F."/>
        </authorList>
    </citation>
    <scope>NUCLEOTIDE SEQUENCE [LARGE SCALE GENOMIC DNA]</scope>
    <source>
        <strain evidence="1">DUOXIRENSHENG_FW03</strain>
        <tissue evidence="1">Leaves</tissue>
    </source>
</reference>
<evidence type="ECO:0000313" key="2">
    <source>
        <dbReference type="Proteomes" id="UP001386955"/>
    </source>
</evidence>